<dbReference type="PaxDb" id="3880-AES77658"/>
<dbReference type="EnsemblPlants" id="AES77658">
    <property type="protein sequence ID" value="AES77658"/>
    <property type="gene ID" value="MTR_7g013370"/>
</dbReference>
<dbReference type="HOGENOM" id="CLU_2444225_0_0_1"/>
<dbReference type="Proteomes" id="UP000002051">
    <property type="component" value="Unassembled WGS sequence"/>
</dbReference>
<reference evidence="1 3" key="2">
    <citation type="journal article" date="2014" name="BMC Genomics">
        <title>An improved genome release (version Mt4.0) for the model legume Medicago truncatula.</title>
        <authorList>
            <person name="Tang H."/>
            <person name="Krishnakumar V."/>
            <person name="Bidwell S."/>
            <person name="Rosen B."/>
            <person name="Chan A."/>
            <person name="Zhou S."/>
            <person name="Gentzbittel L."/>
            <person name="Childs K.L."/>
            <person name="Yandell M."/>
            <person name="Gundlach H."/>
            <person name="Mayer K.F."/>
            <person name="Schwartz D.C."/>
            <person name="Town C.D."/>
        </authorList>
    </citation>
    <scope>GENOME REANNOTATION</scope>
    <source>
        <strain evidence="2 3">cv. Jemalong A17</strain>
    </source>
</reference>
<reference evidence="2" key="3">
    <citation type="submission" date="2015-04" db="UniProtKB">
        <authorList>
            <consortium name="EnsemblPlants"/>
        </authorList>
    </citation>
    <scope>IDENTIFICATION</scope>
    <source>
        <strain evidence="2">cv. Jemalong A17</strain>
    </source>
</reference>
<accession>G7L5A8</accession>
<organism evidence="1 3">
    <name type="scientific">Medicago truncatula</name>
    <name type="common">Barrel medic</name>
    <name type="synonym">Medicago tribuloides</name>
    <dbReference type="NCBI Taxonomy" id="3880"/>
    <lineage>
        <taxon>Eukaryota</taxon>
        <taxon>Viridiplantae</taxon>
        <taxon>Streptophyta</taxon>
        <taxon>Embryophyta</taxon>
        <taxon>Tracheophyta</taxon>
        <taxon>Spermatophyta</taxon>
        <taxon>Magnoliopsida</taxon>
        <taxon>eudicotyledons</taxon>
        <taxon>Gunneridae</taxon>
        <taxon>Pentapetalae</taxon>
        <taxon>rosids</taxon>
        <taxon>fabids</taxon>
        <taxon>Fabales</taxon>
        <taxon>Fabaceae</taxon>
        <taxon>Papilionoideae</taxon>
        <taxon>50 kb inversion clade</taxon>
        <taxon>NPAAA clade</taxon>
        <taxon>Hologalegina</taxon>
        <taxon>IRL clade</taxon>
        <taxon>Trifolieae</taxon>
        <taxon>Medicago</taxon>
    </lineage>
</organism>
<evidence type="ECO:0000313" key="1">
    <source>
        <dbReference type="EMBL" id="AES77658.1"/>
    </source>
</evidence>
<reference evidence="1 3" key="1">
    <citation type="journal article" date="2011" name="Nature">
        <title>The Medicago genome provides insight into the evolution of rhizobial symbioses.</title>
        <authorList>
            <person name="Young N.D."/>
            <person name="Debelle F."/>
            <person name="Oldroyd G.E."/>
            <person name="Geurts R."/>
            <person name="Cannon S.B."/>
            <person name="Udvardi M.K."/>
            <person name="Benedito V.A."/>
            <person name="Mayer K.F."/>
            <person name="Gouzy J."/>
            <person name="Schoof H."/>
            <person name="Van de Peer Y."/>
            <person name="Proost S."/>
            <person name="Cook D.R."/>
            <person name="Meyers B.C."/>
            <person name="Spannagl M."/>
            <person name="Cheung F."/>
            <person name="De Mita S."/>
            <person name="Krishnakumar V."/>
            <person name="Gundlach H."/>
            <person name="Zhou S."/>
            <person name="Mudge J."/>
            <person name="Bharti A.K."/>
            <person name="Murray J.D."/>
            <person name="Naoumkina M.A."/>
            <person name="Rosen B."/>
            <person name="Silverstein K.A."/>
            <person name="Tang H."/>
            <person name="Rombauts S."/>
            <person name="Zhao P.X."/>
            <person name="Zhou P."/>
            <person name="Barbe V."/>
            <person name="Bardou P."/>
            <person name="Bechner M."/>
            <person name="Bellec A."/>
            <person name="Berger A."/>
            <person name="Berges H."/>
            <person name="Bidwell S."/>
            <person name="Bisseling T."/>
            <person name="Choisne N."/>
            <person name="Couloux A."/>
            <person name="Denny R."/>
            <person name="Deshpande S."/>
            <person name="Dai X."/>
            <person name="Doyle J.J."/>
            <person name="Dudez A.M."/>
            <person name="Farmer A.D."/>
            <person name="Fouteau S."/>
            <person name="Franken C."/>
            <person name="Gibelin C."/>
            <person name="Gish J."/>
            <person name="Goldstein S."/>
            <person name="Gonzalez A.J."/>
            <person name="Green P.J."/>
            <person name="Hallab A."/>
            <person name="Hartog M."/>
            <person name="Hua A."/>
            <person name="Humphray S.J."/>
            <person name="Jeong D.H."/>
            <person name="Jing Y."/>
            <person name="Jocker A."/>
            <person name="Kenton S.M."/>
            <person name="Kim D.J."/>
            <person name="Klee K."/>
            <person name="Lai H."/>
            <person name="Lang C."/>
            <person name="Lin S."/>
            <person name="Macmil S.L."/>
            <person name="Magdelenat G."/>
            <person name="Matthews L."/>
            <person name="McCorrison J."/>
            <person name="Monaghan E.L."/>
            <person name="Mun J.H."/>
            <person name="Najar F.Z."/>
            <person name="Nicholson C."/>
            <person name="Noirot C."/>
            <person name="O'Bleness M."/>
            <person name="Paule C.R."/>
            <person name="Poulain J."/>
            <person name="Prion F."/>
            <person name="Qin B."/>
            <person name="Qu C."/>
            <person name="Retzel E.F."/>
            <person name="Riddle C."/>
            <person name="Sallet E."/>
            <person name="Samain S."/>
            <person name="Samson N."/>
            <person name="Sanders I."/>
            <person name="Saurat O."/>
            <person name="Scarpelli C."/>
            <person name="Schiex T."/>
            <person name="Segurens B."/>
            <person name="Severin A.J."/>
            <person name="Sherrier D.J."/>
            <person name="Shi R."/>
            <person name="Sims S."/>
            <person name="Singer S.R."/>
            <person name="Sinharoy S."/>
            <person name="Sterck L."/>
            <person name="Viollet A."/>
            <person name="Wang B.B."/>
            <person name="Wang K."/>
            <person name="Wang M."/>
            <person name="Wang X."/>
            <person name="Warfsmann J."/>
            <person name="Weissenbach J."/>
            <person name="White D.D."/>
            <person name="White J.D."/>
            <person name="Wiley G.B."/>
            <person name="Wincker P."/>
            <person name="Xing Y."/>
            <person name="Yang L."/>
            <person name="Yao Z."/>
            <person name="Ying F."/>
            <person name="Zhai J."/>
            <person name="Zhou L."/>
            <person name="Zuber A."/>
            <person name="Denarie J."/>
            <person name="Dixon R.A."/>
            <person name="May G.D."/>
            <person name="Schwartz D.C."/>
            <person name="Rogers J."/>
            <person name="Quetier F."/>
            <person name="Town C.D."/>
            <person name="Roe B.A."/>
        </authorList>
    </citation>
    <scope>NUCLEOTIDE SEQUENCE [LARGE SCALE GENOMIC DNA]</scope>
    <source>
        <strain evidence="1">A17</strain>
        <strain evidence="2 3">cv. Jemalong A17</strain>
    </source>
</reference>
<gene>
    <name evidence="1" type="ordered locus">MTR_7g013370</name>
</gene>
<protein>
    <submittedName>
        <fullName evidence="1 2">Uncharacterized protein</fullName>
    </submittedName>
</protein>
<evidence type="ECO:0000313" key="2">
    <source>
        <dbReference type="EnsemblPlants" id="AES77658"/>
    </source>
</evidence>
<keyword evidence="3" id="KW-1185">Reference proteome</keyword>
<name>G7L5A8_MEDTR</name>
<dbReference type="EMBL" id="CM001223">
    <property type="protein sequence ID" value="AES77658.1"/>
    <property type="molecule type" value="Genomic_DNA"/>
</dbReference>
<proteinExistence type="predicted"/>
<sequence length="90" mass="10135">MKSAPECAYSVVVKCRKQRHPVAGKSVAELMNLVPELRLPEILNSVLLMIMTKFDFSATEIELARDYSSPKNFSKVTILENSIEGNIETY</sequence>
<evidence type="ECO:0000313" key="3">
    <source>
        <dbReference type="Proteomes" id="UP000002051"/>
    </source>
</evidence>
<dbReference type="AlphaFoldDB" id="G7L5A8"/>